<dbReference type="EMBL" id="FTPD01000015">
    <property type="protein sequence ID" value="SIT55498.1"/>
    <property type="molecule type" value="Genomic_DNA"/>
</dbReference>
<evidence type="ECO:0000313" key="1">
    <source>
        <dbReference type="EMBL" id="SIT55498.1"/>
    </source>
</evidence>
<accession>A0A1R3V6I3</accession>
<dbReference type="Proteomes" id="UP000188388">
    <property type="component" value="Unassembled WGS sequence"/>
</dbReference>
<name>A0A1R3V6I3_9HYPH</name>
<dbReference type="AlphaFoldDB" id="A0A1R3V6I3"/>
<sequence>MRMDDEPADKKRAVSAAVRRFPQFELAIHRLIGRSEGFQDMCEELAEAELALSRIDMVPPALRESRRAEWQGLVDRLVGEVGAVLHADAARKPHFIPWPPRQN</sequence>
<proteinExistence type="predicted"/>
<dbReference type="STRING" id="1631249.BQ8794_220062"/>
<evidence type="ECO:0000313" key="2">
    <source>
        <dbReference type="Proteomes" id="UP000188388"/>
    </source>
</evidence>
<protein>
    <submittedName>
        <fullName evidence="1">Uncharacterized protein</fullName>
    </submittedName>
</protein>
<keyword evidence="2" id="KW-1185">Reference proteome</keyword>
<gene>
    <name evidence="1" type="ORF">BQ8794_220062</name>
</gene>
<reference evidence="2" key="1">
    <citation type="submission" date="2017-01" db="EMBL/GenBank/DDBJ databases">
        <authorList>
            <person name="Brunel B."/>
        </authorList>
    </citation>
    <scope>NUCLEOTIDE SEQUENCE [LARGE SCALE GENOMIC DNA]</scope>
</reference>
<dbReference type="RefSeq" id="WP_077377925.1">
    <property type="nucleotide sequence ID" value="NZ_FTPD01000015.1"/>
</dbReference>
<organism evidence="1 2">
    <name type="scientific">Mesorhizobium prunaredense</name>
    <dbReference type="NCBI Taxonomy" id="1631249"/>
    <lineage>
        <taxon>Bacteria</taxon>
        <taxon>Pseudomonadati</taxon>
        <taxon>Pseudomonadota</taxon>
        <taxon>Alphaproteobacteria</taxon>
        <taxon>Hyphomicrobiales</taxon>
        <taxon>Phyllobacteriaceae</taxon>
        <taxon>Mesorhizobium</taxon>
    </lineage>
</organism>